<gene>
    <name evidence="6" type="ORF">A7C91_07245</name>
</gene>
<keyword evidence="2 3" id="KW-0119">Carbohydrate metabolism</keyword>
<comment type="similarity">
    <text evidence="1 3">Belongs to the glycosyl hydrolase 57 family.</text>
</comment>
<sequence>MSVNASGMWLPEMAFSPKLVPLLEEHGARYTVLDDRCHLNVIYPYSPYHFYGIENSSIRVLFRNHTISDDFAFNNFRSEDEILMVREGDPERGSCHDSGRQRELDTILPPIPA</sequence>
<dbReference type="SUPFAM" id="SSF88713">
    <property type="entry name" value="Glycoside hydrolase/deacetylase"/>
    <property type="match status" value="1"/>
</dbReference>
<evidence type="ECO:0000256" key="3">
    <source>
        <dbReference type="RuleBase" id="RU361196"/>
    </source>
</evidence>
<dbReference type="Gene3D" id="3.20.110.10">
    <property type="entry name" value="Glycoside hydrolase 38, N terminal domain"/>
    <property type="match status" value="1"/>
</dbReference>
<proteinExistence type="inferred from homology"/>
<dbReference type="PANTHER" id="PTHR36306">
    <property type="entry name" value="ALPHA-AMYLASE-RELATED-RELATED"/>
    <property type="match status" value="1"/>
</dbReference>
<evidence type="ECO:0000259" key="5">
    <source>
        <dbReference type="Pfam" id="PF03065"/>
    </source>
</evidence>
<feature type="region of interest" description="Disordered" evidence="4">
    <location>
        <begin position="89"/>
        <end position="113"/>
    </location>
</feature>
<evidence type="ECO:0000256" key="2">
    <source>
        <dbReference type="ARBA" id="ARBA00023277"/>
    </source>
</evidence>
<dbReference type="Pfam" id="PF03065">
    <property type="entry name" value="Glyco_hydro_57"/>
    <property type="match status" value="1"/>
</dbReference>
<name>A0A172WI16_9EURY</name>
<reference evidence="7" key="1">
    <citation type="journal article" date="2016" name="Syst. Appl. Microbiol.">
        <title>Thermococcus piezophilus sp. nov., a novel hyperthermophilic and piezophilic archaeon with a broad pressure range for growth, isolated from a deepest hydrothermal vent at the Mid-Cayman Rise.</title>
        <authorList>
            <person name="Dalmasso C."/>
            <person name="Oger P."/>
            <person name="Selva G."/>
            <person name="Courtine D."/>
            <person name="L'Haridon S."/>
            <person name="Garlaschelli A."/>
            <person name="Roussel E."/>
            <person name="Miyazaki J."/>
            <person name="Reveillaud J."/>
            <person name="Jebbar M."/>
            <person name="Takai K."/>
            <person name="Maignien L."/>
            <person name="Alain K."/>
        </authorList>
    </citation>
    <scope>NUCLEOTIDE SEQUENCE [LARGE SCALE GENOMIC DNA]</scope>
    <source>
        <strain evidence="7">CDGS</strain>
    </source>
</reference>
<protein>
    <recommendedName>
        <fullName evidence="5">Glycoside hydrolase family 57 N-terminal domain-containing protein</fullName>
    </recommendedName>
</protein>
<dbReference type="KEGG" id="tpie:A7C91_07245"/>
<feature type="domain" description="Glycoside hydrolase family 57 N-terminal" evidence="5">
    <location>
        <begin position="3"/>
        <end position="74"/>
    </location>
</feature>
<dbReference type="InterPro" id="IPR004300">
    <property type="entry name" value="Glyco_hydro_57_N"/>
</dbReference>
<dbReference type="InterPro" id="IPR027291">
    <property type="entry name" value="Glyco_hydro_38_N_sf"/>
</dbReference>
<dbReference type="Proteomes" id="UP000076969">
    <property type="component" value="Chromosome"/>
</dbReference>
<dbReference type="EMBL" id="CP015520">
    <property type="protein sequence ID" value="ANF22989.1"/>
    <property type="molecule type" value="Genomic_DNA"/>
</dbReference>
<dbReference type="InterPro" id="IPR011330">
    <property type="entry name" value="Glyco_hydro/deAcase_b/a-brl"/>
</dbReference>
<evidence type="ECO:0000256" key="4">
    <source>
        <dbReference type="SAM" id="MobiDB-lite"/>
    </source>
</evidence>
<dbReference type="InterPro" id="IPR052046">
    <property type="entry name" value="GH57_Enzymes"/>
</dbReference>
<keyword evidence="7" id="KW-1185">Reference proteome</keyword>
<feature type="compositionally biased region" description="Basic and acidic residues" evidence="4">
    <location>
        <begin position="89"/>
        <end position="105"/>
    </location>
</feature>
<organism evidence="6 7">
    <name type="scientific">Thermococcus piezophilus</name>
    <dbReference type="NCBI Taxonomy" id="1712654"/>
    <lineage>
        <taxon>Archaea</taxon>
        <taxon>Methanobacteriati</taxon>
        <taxon>Methanobacteriota</taxon>
        <taxon>Thermococci</taxon>
        <taxon>Thermococcales</taxon>
        <taxon>Thermococcaceae</taxon>
        <taxon>Thermococcus</taxon>
    </lineage>
</organism>
<accession>A0A172WI16</accession>
<dbReference type="PANTHER" id="PTHR36306:SF1">
    <property type="entry name" value="ALPHA-AMYLASE-RELATED"/>
    <property type="match status" value="1"/>
</dbReference>
<dbReference type="GO" id="GO:0005975">
    <property type="term" value="P:carbohydrate metabolic process"/>
    <property type="evidence" value="ECO:0007669"/>
    <property type="project" value="InterPro"/>
</dbReference>
<dbReference type="GO" id="GO:0003824">
    <property type="term" value="F:catalytic activity"/>
    <property type="evidence" value="ECO:0007669"/>
    <property type="project" value="InterPro"/>
</dbReference>
<evidence type="ECO:0000313" key="7">
    <source>
        <dbReference type="Proteomes" id="UP000076969"/>
    </source>
</evidence>
<evidence type="ECO:0000313" key="6">
    <source>
        <dbReference type="EMBL" id="ANF22989.1"/>
    </source>
</evidence>
<dbReference type="STRING" id="1712654.A7C91_07245"/>
<dbReference type="AlphaFoldDB" id="A0A172WI16"/>
<evidence type="ECO:0000256" key="1">
    <source>
        <dbReference type="ARBA" id="ARBA00006821"/>
    </source>
</evidence>